<evidence type="ECO:0000256" key="3">
    <source>
        <dbReference type="ARBA" id="ARBA00022448"/>
    </source>
</evidence>
<dbReference type="SUPFAM" id="SSF161098">
    <property type="entry name" value="MetI-like"/>
    <property type="match status" value="1"/>
</dbReference>
<dbReference type="FunFam" id="1.10.3720.10:FF:000033">
    <property type="entry name" value="Polar amino acid ABC transporter permease"/>
    <property type="match status" value="1"/>
</dbReference>
<keyword evidence="8 9" id="KW-0472">Membrane</keyword>
<keyword evidence="12" id="KW-1185">Reference proteome</keyword>
<dbReference type="AlphaFoldDB" id="A0A1X7JW95"/>
<evidence type="ECO:0000256" key="6">
    <source>
        <dbReference type="ARBA" id="ARBA00022970"/>
    </source>
</evidence>
<dbReference type="InterPro" id="IPR000515">
    <property type="entry name" value="MetI-like"/>
</dbReference>
<dbReference type="GO" id="GO:0043190">
    <property type="term" value="C:ATP-binding cassette (ABC) transporter complex"/>
    <property type="evidence" value="ECO:0007669"/>
    <property type="project" value="InterPro"/>
</dbReference>
<dbReference type="Pfam" id="PF00528">
    <property type="entry name" value="BPD_transp_1"/>
    <property type="match status" value="1"/>
</dbReference>
<keyword evidence="3 9" id="KW-0813">Transport</keyword>
<dbReference type="OrthoDB" id="9805999at2"/>
<keyword evidence="6" id="KW-0029">Amino-acid transport</keyword>
<keyword evidence="4" id="KW-1003">Cell membrane</keyword>
<organism evidence="11 12">
    <name type="scientific">Dethiosulfovibrio salsuginis</name>
    <dbReference type="NCBI Taxonomy" id="561720"/>
    <lineage>
        <taxon>Bacteria</taxon>
        <taxon>Thermotogati</taxon>
        <taxon>Synergistota</taxon>
        <taxon>Synergistia</taxon>
        <taxon>Synergistales</taxon>
        <taxon>Dethiosulfovibrionaceae</taxon>
        <taxon>Dethiosulfovibrio</taxon>
    </lineage>
</organism>
<dbReference type="InterPro" id="IPR035906">
    <property type="entry name" value="MetI-like_sf"/>
</dbReference>
<evidence type="ECO:0000313" key="12">
    <source>
        <dbReference type="Proteomes" id="UP000193355"/>
    </source>
</evidence>
<gene>
    <name evidence="11" type="ORF">SAMN06275492_11732</name>
</gene>
<keyword evidence="7 9" id="KW-1133">Transmembrane helix</keyword>
<keyword evidence="5 9" id="KW-0812">Transmembrane</keyword>
<dbReference type="PANTHER" id="PTHR30614:SF20">
    <property type="entry name" value="GLUTAMINE TRANSPORT SYSTEM PERMEASE PROTEIN GLNP"/>
    <property type="match status" value="1"/>
</dbReference>
<dbReference type="EMBL" id="FXBB01000017">
    <property type="protein sequence ID" value="SMG32410.1"/>
    <property type="molecule type" value="Genomic_DNA"/>
</dbReference>
<comment type="similarity">
    <text evidence="2">Belongs to the binding-protein-dependent transport system permease family. HisMQ subfamily.</text>
</comment>
<feature type="domain" description="ABC transmembrane type-1" evidence="10">
    <location>
        <begin position="19"/>
        <end position="207"/>
    </location>
</feature>
<dbReference type="Gene3D" id="1.10.3720.10">
    <property type="entry name" value="MetI-like"/>
    <property type="match status" value="1"/>
</dbReference>
<evidence type="ECO:0000256" key="7">
    <source>
        <dbReference type="ARBA" id="ARBA00022989"/>
    </source>
</evidence>
<evidence type="ECO:0000256" key="8">
    <source>
        <dbReference type="ARBA" id="ARBA00023136"/>
    </source>
</evidence>
<protein>
    <submittedName>
        <fullName evidence="11">Amino acid ABC transporter membrane protein, PAAT family</fullName>
    </submittedName>
</protein>
<proteinExistence type="inferred from homology"/>
<evidence type="ECO:0000256" key="9">
    <source>
        <dbReference type="RuleBase" id="RU363032"/>
    </source>
</evidence>
<feature type="transmembrane region" description="Helical" evidence="9">
    <location>
        <begin position="189"/>
        <end position="210"/>
    </location>
</feature>
<dbReference type="PANTHER" id="PTHR30614">
    <property type="entry name" value="MEMBRANE COMPONENT OF AMINO ACID ABC TRANSPORTER"/>
    <property type="match status" value="1"/>
</dbReference>
<dbReference type="NCBIfam" id="TIGR01726">
    <property type="entry name" value="HEQRo_perm_3TM"/>
    <property type="match status" value="1"/>
</dbReference>
<feature type="transmembrane region" description="Helical" evidence="9">
    <location>
        <begin position="58"/>
        <end position="78"/>
    </location>
</feature>
<dbReference type="GO" id="GO:0022857">
    <property type="term" value="F:transmembrane transporter activity"/>
    <property type="evidence" value="ECO:0007669"/>
    <property type="project" value="InterPro"/>
</dbReference>
<evidence type="ECO:0000256" key="2">
    <source>
        <dbReference type="ARBA" id="ARBA00010072"/>
    </source>
</evidence>
<evidence type="ECO:0000256" key="4">
    <source>
        <dbReference type="ARBA" id="ARBA00022475"/>
    </source>
</evidence>
<dbReference type="CDD" id="cd06261">
    <property type="entry name" value="TM_PBP2"/>
    <property type="match status" value="1"/>
</dbReference>
<evidence type="ECO:0000256" key="1">
    <source>
        <dbReference type="ARBA" id="ARBA00004651"/>
    </source>
</evidence>
<evidence type="ECO:0000256" key="5">
    <source>
        <dbReference type="ARBA" id="ARBA00022692"/>
    </source>
</evidence>
<dbReference type="RefSeq" id="WP_085544747.1">
    <property type="nucleotide sequence ID" value="NZ_FXBB01000017.1"/>
</dbReference>
<dbReference type="Proteomes" id="UP000193355">
    <property type="component" value="Unassembled WGS sequence"/>
</dbReference>
<reference evidence="12" key="1">
    <citation type="submission" date="2017-04" db="EMBL/GenBank/DDBJ databases">
        <authorList>
            <person name="Varghese N."/>
            <person name="Submissions S."/>
        </authorList>
    </citation>
    <scope>NUCLEOTIDE SEQUENCE [LARGE SCALE GENOMIC DNA]</scope>
    <source>
        <strain evidence="12">USBA 82</strain>
    </source>
</reference>
<evidence type="ECO:0000313" key="11">
    <source>
        <dbReference type="EMBL" id="SMG32410.1"/>
    </source>
</evidence>
<comment type="subcellular location">
    <subcellularLocation>
        <location evidence="1 9">Cell membrane</location>
        <topology evidence="1 9">Multi-pass membrane protein</topology>
    </subcellularLocation>
</comment>
<sequence length="217" mass="23465">MDLDFSIITPYIPMILTGAWFTVKASLCSVIIGSFFGLIVGALRVLPFAPARALAATYIYVIRGTPLLIQLFLIYFGLPSLGINLPAFTAGVIGLSINSSGYVGEIVRGGIEAVPKGQWEASRILGLSYLQSMCKIILPQAIRNMLPAIGNEFVTLIKESSLLSTLAITELTMAGQQVRSVTYASFETFIAVGVVYLCLTSFTSLALQLIESRWQTN</sequence>
<dbReference type="GO" id="GO:0006865">
    <property type="term" value="P:amino acid transport"/>
    <property type="evidence" value="ECO:0007669"/>
    <property type="project" value="UniProtKB-KW"/>
</dbReference>
<feature type="transmembrane region" description="Helical" evidence="9">
    <location>
        <begin position="20"/>
        <end position="46"/>
    </location>
</feature>
<accession>A0A1X7JW95</accession>
<dbReference type="PROSITE" id="PS50928">
    <property type="entry name" value="ABC_TM1"/>
    <property type="match status" value="1"/>
</dbReference>
<dbReference type="InterPro" id="IPR043429">
    <property type="entry name" value="ArtM/GltK/GlnP/TcyL/YhdX-like"/>
</dbReference>
<name>A0A1X7JW95_9BACT</name>
<dbReference type="STRING" id="561720.SAMN06275492_11732"/>
<dbReference type="InterPro" id="IPR010065">
    <property type="entry name" value="AA_ABC_transptr_permease_3TM"/>
</dbReference>
<evidence type="ECO:0000259" key="10">
    <source>
        <dbReference type="PROSITE" id="PS50928"/>
    </source>
</evidence>